<name>A0ABV4S030_9BACI</name>
<accession>A0ABV4S030</accession>
<protein>
    <submittedName>
        <fullName evidence="1">Uncharacterized protein</fullName>
    </submittedName>
</protein>
<organism evidence="1 2">
    <name type="scientific">Bacillus mobilis</name>
    <dbReference type="NCBI Taxonomy" id="2026190"/>
    <lineage>
        <taxon>Bacteria</taxon>
        <taxon>Bacillati</taxon>
        <taxon>Bacillota</taxon>
        <taxon>Bacilli</taxon>
        <taxon>Bacillales</taxon>
        <taxon>Bacillaceae</taxon>
        <taxon>Bacillus</taxon>
        <taxon>Bacillus cereus group</taxon>
    </lineage>
</organism>
<evidence type="ECO:0000313" key="2">
    <source>
        <dbReference type="Proteomes" id="UP001571110"/>
    </source>
</evidence>
<dbReference type="RefSeq" id="WP_175562483.1">
    <property type="nucleotide sequence ID" value="NZ_FMBJ01000012.1"/>
</dbReference>
<sequence>MNWVNKPDDKVIEYDRCMSYGCDIRLGCTSNAESCVFVGCKQRFCIFNFST</sequence>
<dbReference type="Proteomes" id="UP001571110">
    <property type="component" value="Unassembled WGS sequence"/>
</dbReference>
<evidence type="ECO:0000313" key="1">
    <source>
        <dbReference type="EMBL" id="MFA2794079.1"/>
    </source>
</evidence>
<reference evidence="1 2" key="1">
    <citation type="submission" date="2024-06" db="EMBL/GenBank/DDBJ databases">
        <title>Genetic profile and toxigenic potential of Bacillus cereus isolates from a Norwegian ice cream production plant,.</title>
        <authorList>
            <person name="Lindback T."/>
            <person name="Llarena A.-K."/>
            <person name="O'Sullivan K."/>
            <person name="Monshaugen M."/>
            <person name="Holmemo C.W."/>
            <person name="Aspholm M."/>
        </authorList>
    </citation>
    <scope>NUCLEOTIDE SEQUENCE [LARGE SCALE GENOMIC DNA]</scope>
    <source>
        <strain evidence="1 2">NVH-YM330</strain>
    </source>
</reference>
<keyword evidence="2" id="KW-1185">Reference proteome</keyword>
<dbReference type="EMBL" id="JBFDTY010000006">
    <property type="protein sequence ID" value="MFA2794079.1"/>
    <property type="molecule type" value="Genomic_DNA"/>
</dbReference>
<gene>
    <name evidence="1" type="ORF">AB1I70_22480</name>
</gene>
<proteinExistence type="predicted"/>
<comment type="caution">
    <text evidence="1">The sequence shown here is derived from an EMBL/GenBank/DDBJ whole genome shotgun (WGS) entry which is preliminary data.</text>
</comment>